<dbReference type="Gramene" id="OMP11820">
    <property type="protein sequence ID" value="OMP11820"/>
    <property type="gene ID" value="CCACVL1_00244"/>
</dbReference>
<dbReference type="Proteomes" id="UP000188268">
    <property type="component" value="Unassembled WGS sequence"/>
</dbReference>
<comment type="caution">
    <text evidence="1">The sequence shown here is derived from an EMBL/GenBank/DDBJ whole genome shotgun (WGS) entry which is preliminary data.</text>
</comment>
<evidence type="ECO:0000313" key="2">
    <source>
        <dbReference type="Proteomes" id="UP000188268"/>
    </source>
</evidence>
<accession>A0A1R3KXL6</accession>
<reference evidence="1 2" key="1">
    <citation type="submission" date="2013-09" db="EMBL/GenBank/DDBJ databases">
        <title>Corchorus capsularis genome sequencing.</title>
        <authorList>
            <person name="Alam M."/>
            <person name="Haque M.S."/>
            <person name="Islam M.S."/>
            <person name="Emdad E.M."/>
            <person name="Islam M.M."/>
            <person name="Ahmed B."/>
            <person name="Halim A."/>
            <person name="Hossen Q.M.M."/>
            <person name="Hossain M.Z."/>
            <person name="Ahmed R."/>
            <person name="Khan M.M."/>
            <person name="Islam R."/>
            <person name="Rashid M.M."/>
            <person name="Khan S.A."/>
            <person name="Rahman M.S."/>
            <person name="Alam M."/>
        </authorList>
    </citation>
    <scope>NUCLEOTIDE SEQUENCE [LARGE SCALE GENOMIC DNA]</scope>
    <source>
        <strain evidence="2">cv. CVL-1</strain>
        <tissue evidence="1">Whole seedling</tissue>
    </source>
</reference>
<gene>
    <name evidence="1" type="ORF">CCACVL1_00244</name>
</gene>
<dbReference type="EMBL" id="AWWV01000796">
    <property type="protein sequence ID" value="OMP11820.1"/>
    <property type="molecule type" value="Genomic_DNA"/>
</dbReference>
<protein>
    <submittedName>
        <fullName evidence="1">Uncharacterized protein</fullName>
    </submittedName>
</protein>
<organism evidence="1 2">
    <name type="scientific">Corchorus capsularis</name>
    <name type="common">Jute</name>
    <dbReference type="NCBI Taxonomy" id="210143"/>
    <lineage>
        <taxon>Eukaryota</taxon>
        <taxon>Viridiplantae</taxon>
        <taxon>Streptophyta</taxon>
        <taxon>Embryophyta</taxon>
        <taxon>Tracheophyta</taxon>
        <taxon>Spermatophyta</taxon>
        <taxon>Magnoliopsida</taxon>
        <taxon>eudicotyledons</taxon>
        <taxon>Gunneridae</taxon>
        <taxon>Pentapetalae</taxon>
        <taxon>rosids</taxon>
        <taxon>malvids</taxon>
        <taxon>Malvales</taxon>
        <taxon>Malvaceae</taxon>
        <taxon>Grewioideae</taxon>
        <taxon>Apeibeae</taxon>
        <taxon>Corchorus</taxon>
    </lineage>
</organism>
<dbReference type="AlphaFoldDB" id="A0A1R3KXL6"/>
<name>A0A1R3KXL6_COCAP</name>
<sequence>MRQSIRFSRGSIEAKTQQFRVSFPQ</sequence>
<proteinExistence type="predicted"/>
<keyword evidence="2" id="KW-1185">Reference proteome</keyword>
<evidence type="ECO:0000313" key="1">
    <source>
        <dbReference type="EMBL" id="OMP11820.1"/>
    </source>
</evidence>